<organism evidence="1 2">
    <name type="scientific">Clonorchis sinensis</name>
    <name type="common">Chinese liver fluke</name>
    <dbReference type="NCBI Taxonomy" id="79923"/>
    <lineage>
        <taxon>Eukaryota</taxon>
        <taxon>Metazoa</taxon>
        <taxon>Spiralia</taxon>
        <taxon>Lophotrochozoa</taxon>
        <taxon>Platyhelminthes</taxon>
        <taxon>Trematoda</taxon>
        <taxon>Digenea</taxon>
        <taxon>Opisthorchiida</taxon>
        <taxon>Opisthorchiata</taxon>
        <taxon>Opisthorchiidae</taxon>
        <taxon>Clonorchis</taxon>
    </lineage>
</organism>
<name>G7YYA4_CLOSI</name>
<sequence length="354" mass="40357">MNAQEYEDIRAAGSDERRELTHAVMRELDAPDNWTMNGEYGSEFGGFFPVQVRFTPAHERFHLALCSPGDVSQVWVLVLVNAGGEPFAVVQVQRRFASEAVSHSLALAASLDTQGYSVNDIIHILMAEGGQAAWRAVAETEKRRHQGNTLAEYPYAGAFFRCLNGSRRISLSDLRFFMPSLTAEELHGNRLQWLYAIDVLIETQGEVCLLPLPGDAAERLFPSVRFRVRERSRHKSALVMQKYSRQQAREAEQKARAYQALVAQAEIELAFHSPETVGSWHARWSDRVAEHDLETLFWQWGERFPSLAGMERWQWQDMPFWQVIAEASLAAREAGHAVREMERWMVPNKLREAA</sequence>
<dbReference type="InterPro" id="IPR009385">
    <property type="entry name" value="Plasmid_inh_PsiB"/>
</dbReference>
<keyword evidence="2" id="KW-1185">Reference proteome</keyword>
<dbReference type="Proteomes" id="UP000008909">
    <property type="component" value="Unassembled WGS sequence"/>
</dbReference>
<dbReference type="Pfam" id="PF06290">
    <property type="entry name" value="PsiB"/>
    <property type="match status" value="1"/>
</dbReference>
<accession>G7YYA4</accession>
<gene>
    <name evidence="1" type="ORF">CLF_113368</name>
</gene>
<dbReference type="NCBIfam" id="NF010255">
    <property type="entry name" value="PRK13701.1"/>
    <property type="match status" value="1"/>
</dbReference>
<dbReference type="NCBIfam" id="NF010258">
    <property type="entry name" value="PRK13704.1"/>
    <property type="match status" value="1"/>
</dbReference>
<dbReference type="InterPro" id="IPR038131">
    <property type="entry name" value="PsiB-like_sf"/>
</dbReference>
<evidence type="ECO:0000313" key="2">
    <source>
        <dbReference type="Proteomes" id="UP000008909"/>
    </source>
</evidence>
<reference evidence="1" key="1">
    <citation type="journal article" date="2011" name="Genome Biol.">
        <title>The draft genome of the carcinogenic human liver fluke Clonorchis sinensis.</title>
        <authorList>
            <person name="Wang X."/>
            <person name="Chen W."/>
            <person name="Huang Y."/>
            <person name="Sun J."/>
            <person name="Men J."/>
            <person name="Liu H."/>
            <person name="Luo F."/>
            <person name="Guo L."/>
            <person name="Lv X."/>
            <person name="Deng C."/>
            <person name="Zhou C."/>
            <person name="Fan Y."/>
            <person name="Li X."/>
            <person name="Huang L."/>
            <person name="Hu Y."/>
            <person name="Liang C."/>
            <person name="Hu X."/>
            <person name="Xu J."/>
            <person name="Yu X."/>
        </authorList>
    </citation>
    <scope>NUCLEOTIDE SEQUENCE [LARGE SCALE GENOMIC DNA]</scope>
    <source>
        <strain evidence="1">Henan</strain>
    </source>
</reference>
<proteinExistence type="predicted"/>
<dbReference type="EMBL" id="DF145197">
    <property type="protein sequence ID" value="GAA57933.1"/>
    <property type="molecule type" value="Genomic_DNA"/>
</dbReference>
<reference key="2">
    <citation type="submission" date="2011-10" db="EMBL/GenBank/DDBJ databases">
        <title>The genome and transcriptome sequence of Clonorchis sinensis provide insights into the carcinogenic liver fluke.</title>
        <authorList>
            <person name="Wang X."/>
            <person name="Huang Y."/>
            <person name="Chen W."/>
            <person name="Liu H."/>
            <person name="Guo L."/>
            <person name="Chen Y."/>
            <person name="Luo F."/>
            <person name="Zhou W."/>
            <person name="Sun J."/>
            <person name="Mao Q."/>
            <person name="Liang P."/>
            <person name="Zhou C."/>
            <person name="Tian Y."/>
            <person name="Men J."/>
            <person name="Lv X."/>
            <person name="Huang L."/>
            <person name="Zhou J."/>
            <person name="Hu Y."/>
            <person name="Li R."/>
            <person name="Zhang F."/>
            <person name="Lei H."/>
            <person name="Li X."/>
            <person name="Hu X."/>
            <person name="Liang C."/>
            <person name="Xu J."/>
            <person name="Wu Z."/>
            <person name="Yu X."/>
        </authorList>
    </citation>
    <scope>NUCLEOTIDE SEQUENCE</scope>
    <source>
        <strain>Henan</strain>
    </source>
</reference>
<dbReference type="AlphaFoldDB" id="G7YYA4"/>
<dbReference type="Gene3D" id="3.40.50.11880">
    <property type="entry name" value="Plasmid SOS inhibition protein"/>
    <property type="match status" value="1"/>
</dbReference>
<evidence type="ECO:0000313" key="1">
    <source>
        <dbReference type="EMBL" id="GAA57933.1"/>
    </source>
</evidence>
<protein>
    <submittedName>
        <fullName evidence="1">Protein psiA</fullName>
    </submittedName>
</protein>